<dbReference type="KEGG" id="brs:S23_21740"/>
<reference evidence="2 3" key="1">
    <citation type="journal article" date="2012" name="Microbes Environ.">
        <title>Complete genome sequence of Bradyrhizobium sp. S23321: insights into symbiosis evolution in soil oligotrophs.</title>
        <authorList>
            <person name="Okubo T."/>
            <person name="Tsukui T."/>
            <person name="Maita H."/>
            <person name="Okamoto S."/>
            <person name="Oshima K."/>
            <person name="Fujisawa T."/>
            <person name="Saito A."/>
            <person name="Futamata H."/>
            <person name="Hattori R."/>
            <person name="Shimomura Y."/>
            <person name="Haruta S."/>
            <person name="Morimoto S."/>
            <person name="Wang Y."/>
            <person name="Sakai Y."/>
            <person name="Hattori M."/>
            <person name="Aizawa S."/>
            <person name="Nagashima K.V.P."/>
            <person name="Masuda S."/>
            <person name="Hattori T."/>
            <person name="Yamashita A."/>
            <person name="Bao Z."/>
            <person name="Hayatsu M."/>
            <person name="Kajiya-Kanegae H."/>
            <person name="Yoshinaga I."/>
            <person name="Sakamoto K."/>
            <person name="Toyota K."/>
            <person name="Nakao M."/>
            <person name="Kohara M."/>
            <person name="Anda M."/>
            <person name="Niwa R."/>
            <person name="Jung-Hwan P."/>
            <person name="Sameshima-Saito R."/>
            <person name="Tokuda S."/>
            <person name="Yamamoto S."/>
            <person name="Yamamoto S."/>
            <person name="Yokoyama T."/>
            <person name="Akutsu T."/>
            <person name="Nakamura Y."/>
            <person name="Nakahira-Yanaka Y."/>
            <person name="Takada Hoshino Y."/>
            <person name="Hirakawa H."/>
            <person name="Mitsui H."/>
            <person name="Terasawa K."/>
            <person name="Itakura M."/>
            <person name="Sato S."/>
            <person name="Ikeda-Ohtsubo W."/>
            <person name="Sakakura N."/>
            <person name="Kaminuma E."/>
            <person name="Minamisawa K."/>
        </authorList>
    </citation>
    <scope>NUCLEOTIDE SEQUENCE [LARGE SCALE GENOMIC DNA]</scope>
    <source>
        <strain evidence="2 3">S23321</strain>
    </source>
</reference>
<keyword evidence="1" id="KW-0812">Transmembrane</keyword>
<protein>
    <submittedName>
        <fullName evidence="2">Uncharacterized protein</fullName>
    </submittedName>
</protein>
<gene>
    <name evidence="2" type="ORF">S23_21740</name>
</gene>
<evidence type="ECO:0000313" key="3">
    <source>
        <dbReference type="Proteomes" id="UP000007886"/>
    </source>
</evidence>
<evidence type="ECO:0000256" key="1">
    <source>
        <dbReference type="SAM" id="Phobius"/>
    </source>
</evidence>
<dbReference type="RefSeq" id="WP_015684716.1">
    <property type="nucleotide sequence ID" value="NC_017082.1"/>
</dbReference>
<sequence>MIIPGIVPKSRQSLTFLATIGIDLPVMKFLAMISFLAVLTMSGAAISDRFLTADQRVAQGVE</sequence>
<keyword evidence="3" id="KW-1185">Reference proteome</keyword>
<proteinExistence type="predicted"/>
<accession>A0AAI8MC75</accession>
<evidence type="ECO:0000313" key="2">
    <source>
        <dbReference type="EMBL" id="BAL75387.1"/>
    </source>
</evidence>
<name>A0AAI8MC75_9BRAD</name>
<dbReference type="EMBL" id="AP012279">
    <property type="protein sequence ID" value="BAL75387.1"/>
    <property type="molecule type" value="Genomic_DNA"/>
</dbReference>
<dbReference type="Proteomes" id="UP000007886">
    <property type="component" value="Chromosome"/>
</dbReference>
<keyword evidence="1" id="KW-1133">Transmembrane helix</keyword>
<dbReference type="AlphaFoldDB" id="A0AAI8MC75"/>
<organism evidence="2 3">
    <name type="scientific">Bradyrhizobium cosmicum</name>
    <dbReference type="NCBI Taxonomy" id="1404864"/>
    <lineage>
        <taxon>Bacteria</taxon>
        <taxon>Pseudomonadati</taxon>
        <taxon>Pseudomonadota</taxon>
        <taxon>Alphaproteobacteria</taxon>
        <taxon>Hyphomicrobiales</taxon>
        <taxon>Nitrobacteraceae</taxon>
        <taxon>Bradyrhizobium</taxon>
    </lineage>
</organism>
<feature type="transmembrane region" description="Helical" evidence="1">
    <location>
        <begin position="26"/>
        <end position="46"/>
    </location>
</feature>
<keyword evidence="1" id="KW-0472">Membrane</keyword>